<reference evidence="3" key="1">
    <citation type="journal article" date="2004" name="Nature">
        <title>Community structure and metabolism through reconstruction of microbial genomes from the environment.</title>
        <authorList>
            <person name="Tyson G.W."/>
            <person name="Chapman J."/>
            <person name="Hugenholtz P."/>
            <person name="Allen E.E."/>
            <person name="Ram R.J."/>
            <person name="Richardson P.M."/>
            <person name="Solovyev V.V."/>
            <person name="Rubin E.M."/>
            <person name="Rokhsar D.S."/>
            <person name="Banfield J.F."/>
        </authorList>
    </citation>
    <scope>NUCLEOTIDE SEQUENCE [LARGE SCALE GENOMIC DNA]</scope>
</reference>
<dbReference type="InterPro" id="IPR047650">
    <property type="entry name" value="Transpos_IS110"/>
</dbReference>
<dbReference type="Pfam" id="PF01548">
    <property type="entry name" value="DEDD_Tnp_IS110"/>
    <property type="match status" value="1"/>
</dbReference>
<proteinExistence type="predicted"/>
<feature type="compositionally biased region" description="Basic and acidic residues" evidence="1">
    <location>
        <begin position="10"/>
        <end position="29"/>
    </location>
</feature>
<protein>
    <submittedName>
        <fullName evidence="3">Transposase</fullName>
    </submittedName>
</protein>
<dbReference type="AlphaFoldDB" id="B6AMY9"/>
<dbReference type="GO" id="GO:0004803">
    <property type="term" value="F:transposase activity"/>
    <property type="evidence" value="ECO:0007669"/>
    <property type="project" value="InterPro"/>
</dbReference>
<evidence type="ECO:0000259" key="2">
    <source>
        <dbReference type="Pfam" id="PF01548"/>
    </source>
</evidence>
<evidence type="ECO:0000256" key="1">
    <source>
        <dbReference type="SAM" id="MobiDB-lite"/>
    </source>
</evidence>
<dbReference type="PANTHER" id="PTHR33055">
    <property type="entry name" value="TRANSPOSASE FOR INSERTION SEQUENCE ELEMENT IS1111A"/>
    <property type="match status" value="1"/>
</dbReference>
<feature type="compositionally biased region" description="Polar residues" evidence="1">
    <location>
        <begin position="38"/>
        <end position="50"/>
    </location>
</feature>
<gene>
    <name evidence="3" type="ORF">CGL2_11389002</name>
</gene>
<feature type="region of interest" description="Disordered" evidence="1">
    <location>
        <begin position="1"/>
        <end position="57"/>
    </location>
</feature>
<dbReference type="InterPro" id="IPR002525">
    <property type="entry name" value="Transp_IS110-like_N"/>
</dbReference>
<dbReference type="GO" id="GO:0006313">
    <property type="term" value="P:DNA transposition"/>
    <property type="evidence" value="ECO:0007669"/>
    <property type="project" value="InterPro"/>
</dbReference>
<reference evidence="3" key="2">
    <citation type="journal article" date="2008" name="PLoS Biol.">
        <title>Population genomic analysis of strain variation in Leptospirillum group II bacteria involved in acid mine drainage formation.</title>
        <authorList>
            <person name="Simmons S.L."/>
            <person name="Dibartolo G."/>
            <person name="Denef V.J."/>
            <person name="Goltsman D.S."/>
            <person name="Thelen M.P."/>
            <person name="Banfield J.F."/>
        </authorList>
    </citation>
    <scope>NUCLEOTIDE SEQUENCE [LARGE SCALE GENOMIC DNA]</scope>
</reference>
<organism evidence="3">
    <name type="scientific">Leptospirillum sp. Group II '5-way CG'</name>
    <dbReference type="NCBI Taxonomy" id="419541"/>
    <lineage>
        <taxon>Bacteria</taxon>
        <taxon>Pseudomonadati</taxon>
        <taxon>Nitrospirota</taxon>
        <taxon>Nitrospiria</taxon>
        <taxon>Nitrospirales</taxon>
        <taxon>Nitrospiraceae</taxon>
        <taxon>Leptospirillum</taxon>
    </lineage>
</organism>
<dbReference type="PANTHER" id="PTHR33055:SF3">
    <property type="entry name" value="PUTATIVE TRANSPOSASE FOR IS117-RELATED"/>
    <property type="match status" value="1"/>
</dbReference>
<dbReference type="GO" id="GO:0003677">
    <property type="term" value="F:DNA binding"/>
    <property type="evidence" value="ECO:0007669"/>
    <property type="project" value="InterPro"/>
</dbReference>
<sequence length="200" mass="22485">MEWSGGPGVGDRHPIGYPVRDKKREEKHRNAFLPQPQKPFSLSKETGMSVKTSKPPKSSPEFLLLVRIGVDLSKDTFHVVGLDEKGHRVFRKKFTRESFKTWLGRPELPRMTVAMEPCGGAQWWGSYCQAQGHVPMLIPPHQVKPFAMSQKNDFNEAEAICEASLRPRTTKVPVKTPQQQDLAMVLAARSGIIKERTALA</sequence>
<dbReference type="EMBL" id="DS995259">
    <property type="protein sequence ID" value="EDZ39846.1"/>
    <property type="molecule type" value="Genomic_DNA"/>
</dbReference>
<feature type="domain" description="Transposase IS110-like N-terminal" evidence="2">
    <location>
        <begin position="68"/>
        <end position="199"/>
    </location>
</feature>
<evidence type="ECO:0000313" key="3">
    <source>
        <dbReference type="EMBL" id="EDZ39846.1"/>
    </source>
</evidence>
<name>B6AMY9_9BACT</name>
<accession>B6AMY9</accession>